<evidence type="ECO:0000259" key="14">
    <source>
        <dbReference type="Pfam" id="PF02775"/>
    </source>
</evidence>
<dbReference type="GO" id="GO:0009097">
    <property type="term" value="P:isoleucine biosynthetic process"/>
    <property type="evidence" value="ECO:0007669"/>
    <property type="project" value="UniProtKB-UniPathway"/>
</dbReference>
<dbReference type="GO" id="GO:0003984">
    <property type="term" value="F:acetolactate synthase activity"/>
    <property type="evidence" value="ECO:0007669"/>
    <property type="project" value="UniProtKB-EC"/>
</dbReference>
<evidence type="ECO:0000256" key="11">
    <source>
        <dbReference type="ARBA" id="ARBA00048670"/>
    </source>
</evidence>
<evidence type="ECO:0000313" key="16">
    <source>
        <dbReference type="EMBL" id="PWE86260.1"/>
    </source>
</evidence>
<dbReference type="InterPro" id="IPR012001">
    <property type="entry name" value="Thiamin_PyroP_enz_TPP-bd_dom"/>
</dbReference>
<comment type="caution">
    <text evidence="16">The sequence shown here is derived from an EMBL/GenBank/DDBJ whole genome shotgun (WGS) entry which is preliminary data.</text>
</comment>
<dbReference type="InterPro" id="IPR029061">
    <property type="entry name" value="THDP-binding"/>
</dbReference>
<feature type="domain" description="Thiamine pyrophosphate enzyme TPP-binding" evidence="14">
    <location>
        <begin position="384"/>
        <end position="551"/>
    </location>
</feature>
<comment type="similarity">
    <text evidence="3 12">Belongs to the TPP enzyme family.</text>
</comment>
<dbReference type="Proteomes" id="UP000245288">
    <property type="component" value="Unassembled WGS sequence"/>
</dbReference>
<evidence type="ECO:0000256" key="2">
    <source>
        <dbReference type="ARBA" id="ARBA00005025"/>
    </source>
</evidence>
<dbReference type="InterPro" id="IPR012000">
    <property type="entry name" value="Thiamin_PyroP_enz_cen_dom"/>
</dbReference>
<organism evidence="16 17">
    <name type="scientific">Eubacterium ramulus</name>
    <dbReference type="NCBI Taxonomy" id="39490"/>
    <lineage>
        <taxon>Bacteria</taxon>
        <taxon>Bacillati</taxon>
        <taxon>Bacillota</taxon>
        <taxon>Clostridia</taxon>
        <taxon>Eubacteriales</taxon>
        <taxon>Eubacteriaceae</taxon>
        <taxon>Eubacterium</taxon>
    </lineage>
</organism>
<evidence type="ECO:0000259" key="13">
    <source>
        <dbReference type="Pfam" id="PF00205"/>
    </source>
</evidence>
<dbReference type="GO" id="GO:0000287">
    <property type="term" value="F:magnesium ion binding"/>
    <property type="evidence" value="ECO:0007669"/>
    <property type="project" value="UniProtKB-UniRule"/>
</dbReference>
<dbReference type="PANTHER" id="PTHR18968">
    <property type="entry name" value="THIAMINE PYROPHOSPHATE ENZYMES"/>
    <property type="match status" value="1"/>
</dbReference>
<evidence type="ECO:0000256" key="10">
    <source>
        <dbReference type="ARBA" id="ARBA00023304"/>
    </source>
</evidence>
<evidence type="ECO:0000256" key="1">
    <source>
        <dbReference type="ARBA" id="ARBA00004974"/>
    </source>
</evidence>
<evidence type="ECO:0000256" key="7">
    <source>
        <dbReference type="ARBA" id="ARBA00022723"/>
    </source>
</evidence>
<dbReference type="InterPro" id="IPR011766">
    <property type="entry name" value="TPP_enzyme_TPP-bd"/>
</dbReference>
<sequence length="577" mass="63170">MDITGKKLFVKALLEEGVDTVFAYPGGTVTDLFDELYLMGNGKIDLVLPRHEQALVHEAEGYARETGKTGVCLVTSGPGATNTVTAIADAFYDSIPLVVFTGQVPLNLIGNDAFQEVDIVGMTRGITKYSVTVRDRKDLGKTIKMAFHIAKTGKPGPVLIDLPKDIQTATGPSEYPDHVDIRGYKINEGVHLGQLKKATKLLKVARRPLILAGGGVNISGANELLEQIVNITHVPVVTTVMGKGAIPSDHPYYVGSSGMHGRYAANIAVSKCDVLFSIGTRFNDRITGDLNEFAPKAKIIHVDIDAAAISRNVVVDVPIVADAKVALQQMLEWVEPKDTDEWVKQIAAWDHENPLEMRRDKGMTPQMIMEGLNQVYDEVTYVTDVGQHQMWASQYLDVNKNKKIITSGGLGTMGFGFPAALGAKMGHRDRDVVCITGDGGFQMNMQEMATAIVQQTPITVCLLNNYYLGMVRQMQQLFYGKRYSATCLRRRKGCPEHCKGPNESCPPYVPDFMKWAESYGAHGIRVTKEEDIIPALEAAKNNTDAPTVIEFMIATEEIVLPMVPGGNPMNNMILKSK</sequence>
<comment type="cofactor">
    <cofactor evidence="12">
        <name>Mg(2+)</name>
        <dbReference type="ChEBI" id="CHEBI:18420"/>
    </cofactor>
    <text evidence="12">Binds 1 Mg(2+) ion per subunit.</text>
</comment>
<proteinExistence type="inferred from homology"/>
<dbReference type="EMBL" id="JRFU01000121">
    <property type="protein sequence ID" value="PWE86260.1"/>
    <property type="molecule type" value="Genomic_DNA"/>
</dbReference>
<comment type="pathway">
    <text evidence="1 12">Amino-acid biosynthesis; L-isoleucine biosynthesis; L-isoleucine from 2-oxobutanoate: step 1/4.</text>
</comment>
<dbReference type="Pfam" id="PF02776">
    <property type="entry name" value="TPP_enzyme_N"/>
    <property type="match status" value="1"/>
</dbReference>
<protein>
    <recommendedName>
        <fullName evidence="4 12">Acetolactate synthase</fullName>
        <ecNumber evidence="4 12">2.2.1.6</ecNumber>
    </recommendedName>
</protein>
<keyword evidence="5 12" id="KW-0028">Amino-acid biosynthesis</keyword>
<dbReference type="AlphaFoldDB" id="A0A2V1JN63"/>
<dbReference type="Pfam" id="PF02775">
    <property type="entry name" value="TPP_enzyme_C"/>
    <property type="match status" value="1"/>
</dbReference>
<dbReference type="InterPro" id="IPR045229">
    <property type="entry name" value="TPP_enz"/>
</dbReference>
<dbReference type="InterPro" id="IPR012846">
    <property type="entry name" value="Acetolactate_synth_lsu"/>
</dbReference>
<dbReference type="RefSeq" id="WP_109216040.1">
    <property type="nucleotide sequence ID" value="NZ_CABMEW010000012.1"/>
</dbReference>
<dbReference type="NCBIfam" id="TIGR00118">
    <property type="entry name" value="acolac_lg"/>
    <property type="match status" value="1"/>
</dbReference>
<keyword evidence="9 12" id="KW-0786">Thiamine pyrophosphate</keyword>
<dbReference type="UniPathway" id="UPA00049">
    <property type="reaction ID" value="UER00059"/>
</dbReference>
<keyword evidence="10 12" id="KW-0100">Branched-chain amino acid biosynthesis</keyword>
<dbReference type="Gene3D" id="3.40.50.1220">
    <property type="entry name" value="TPP-binding domain"/>
    <property type="match status" value="1"/>
</dbReference>
<comment type="catalytic activity">
    <reaction evidence="11 12">
        <text>2 pyruvate + H(+) = (2S)-2-acetolactate + CO2</text>
        <dbReference type="Rhea" id="RHEA:25249"/>
        <dbReference type="ChEBI" id="CHEBI:15361"/>
        <dbReference type="ChEBI" id="CHEBI:15378"/>
        <dbReference type="ChEBI" id="CHEBI:16526"/>
        <dbReference type="ChEBI" id="CHEBI:58476"/>
        <dbReference type="EC" id="2.2.1.6"/>
    </reaction>
</comment>
<keyword evidence="17" id="KW-1185">Reference proteome</keyword>
<dbReference type="FunFam" id="3.40.50.970:FF:000007">
    <property type="entry name" value="Acetolactate synthase"/>
    <property type="match status" value="1"/>
</dbReference>
<dbReference type="CDD" id="cd02015">
    <property type="entry name" value="TPP_AHAS"/>
    <property type="match status" value="1"/>
</dbReference>
<dbReference type="SUPFAM" id="SSF52518">
    <property type="entry name" value="Thiamin diphosphate-binding fold (THDP-binding)"/>
    <property type="match status" value="2"/>
</dbReference>
<gene>
    <name evidence="16" type="ORF">LG34_11190</name>
</gene>
<reference evidence="16 17" key="1">
    <citation type="submission" date="2014-09" db="EMBL/GenBank/DDBJ databases">
        <title>Butyrate-producing bacteria isolated from human gut.</title>
        <authorList>
            <person name="Zhang Q."/>
            <person name="Zhao L."/>
        </authorList>
    </citation>
    <scope>NUCLEOTIDE SEQUENCE [LARGE SCALE GENOMIC DNA]</scope>
    <source>
        <strain evidence="16 17">21</strain>
    </source>
</reference>
<dbReference type="InterPro" id="IPR039368">
    <property type="entry name" value="AHAS_TPP"/>
</dbReference>
<dbReference type="PANTHER" id="PTHR18968:SF13">
    <property type="entry name" value="ACETOLACTATE SYNTHASE CATALYTIC SUBUNIT, MITOCHONDRIAL"/>
    <property type="match status" value="1"/>
</dbReference>
<feature type="domain" description="Thiamine pyrophosphate enzyme central" evidence="13">
    <location>
        <begin position="195"/>
        <end position="330"/>
    </location>
</feature>
<dbReference type="SUPFAM" id="SSF52467">
    <property type="entry name" value="DHS-like NAD/FAD-binding domain"/>
    <property type="match status" value="1"/>
</dbReference>
<dbReference type="FunFam" id="3.40.50.1220:FF:000008">
    <property type="entry name" value="Acetolactate synthase"/>
    <property type="match status" value="1"/>
</dbReference>
<evidence type="ECO:0000256" key="3">
    <source>
        <dbReference type="ARBA" id="ARBA00007812"/>
    </source>
</evidence>
<dbReference type="EC" id="2.2.1.6" evidence="4 12"/>
<comment type="pathway">
    <text evidence="2 12">Amino-acid biosynthesis; L-valine biosynthesis; L-valine from pyruvate: step 1/4.</text>
</comment>
<evidence type="ECO:0000256" key="9">
    <source>
        <dbReference type="ARBA" id="ARBA00023052"/>
    </source>
</evidence>
<dbReference type="UniPathway" id="UPA00047">
    <property type="reaction ID" value="UER00055"/>
</dbReference>
<dbReference type="GO" id="GO:0005948">
    <property type="term" value="C:acetolactate synthase complex"/>
    <property type="evidence" value="ECO:0007669"/>
    <property type="project" value="TreeGrafter"/>
</dbReference>
<dbReference type="Pfam" id="PF00205">
    <property type="entry name" value="TPP_enzyme_M"/>
    <property type="match status" value="1"/>
</dbReference>
<evidence type="ECO:0000256" key="4">
    <source>
        <dbReference type="ARBA" id="ARBA00013145"/>
    </source>
</evidence>
<name>A0A2V1JN63_EUBRA</name>
<dbReference type="GO" id="GO:0009099">
    <property type="term" value="P:L-valine biosynthetic process"/>
    <property type="evidence" value="ECO:0007669"/>
    <property type="project" value="UniProtKB-UniPathway"/>
</dbReference>
<comment type="cofactor">
    <cofactor evidence="12">
        <name>thiamine diphosphate</name>
        <dbReference type="ChEBI" id="CHEBI:58937"/>
    </cofactor>
    <text evidence="12">Binds 1 thiamine pyrophosphate per subunit.</text>
</comment>
<accession>A0A2V1JN63</accession>
<dbReference type="InterPro" id="IPR029035">
    <property type="entry name" value="DHS-like_NAD/FAD-binding_dom"/>
</dbReference>
<dbReference type="CDD" id="cd07035">
    <property type="entry name" value="TPP_PYR_POX_like"/>
    <property type="match status" value="1"/>
</dbReference>
<keyword evidence="6 12" id="KW-0808">Transferase</keyword>
<keyword evidence="7 12" id="KW-0479">Metal-binding</keyword>
<keyword evidence="8 12" id="KW-0460">Magnesium</keyword>
<dbReference type="GO" id="GO:0050660">
    <property type="term" value="F:flavin adenine dinucleotide binding"/>
    <property type="evidence" value="ECO:0007669"/>
    <property type="project" value="InterPro"/>
</dbReference>
<evidence type="ECO:0000256" key="6">
    <source>
        <dbReference type="ARBA" id="ARBA00022679"/>
    </source>
</evidence>
<evidence type="ECO:0000313" key="17">
    <source>
        <dbReference type="Proteomes" id="UP000245288"/>
    </source>
</evidence>
<evidence type="ECO:0000256" key="5">
    <source>
        <dbReference type="ARBA" id="ARBA00022605"/>
    </source>
</evidence>
<dbReference type="OrthoDB" id="4494979at2"/>
<evidence type="ECO:0000259" key="15">
    <source>
        <dbReference type="Pfam" id="PF02776"/>
    </source>
</evidence>
<feature type="domain" description="Thiamine pyrophosphate enzyme N-terminal TPP-binding" evidence="15">
    <location>
        <begin position="4"/>
        <end position="122"/>
    </location>
</feature>
<evidence type="ECO:0000256" key="8">
    <source>
        <dbReference type="ARBA" id="ARBA00022842"/>
    </source>
</evidence>
<evidence type="ECO:0000256" key="12">
    <source>
        <dbReference type="RuleBase" id="RU003591"/>
    </source>
</evidence>
<dbReference type="GO" id="GO:0030976">
    <property type="term" value="F:thiamine pyrophosphate binding"/>
    <property type="evidence" value="ECO:0007669"/>
    <property type="project" value="UniProtKB-UniRule"/>
</dbReference>
<dbReference type="Gene3D" id="3.40.50.970">
    <property type="match status" value="2"/>
</dbReference>